<feature type="region of interest" description="Disordered" evidence="1">
    <location>
        <begin position="1"/>
        <end position="54"/>
    </location>
</feature>
<comment type="caution">
    <text evidence="2">The sequence shown here is derived from an EMBL/GenBank/DDBJ whole genome shotgun (WGS) entry which is preliminary data.</text>
</comment>
<organism evidence="2 3">
    <name type="scientific">Rhizopogon vesiculosus</name>
    <dbReference type="NCBI Taxonomy" id="180088"/>
    <lineage>
        <taxon>Eukaryota</taxon>
        <taxon>Fungi</taxon>
        <taxon>Dikarya</taxon>
        <taxon>Basidiomycota</taxon>
        <taxon>Agaricomycotina</taxon>
        <taxon>Agaricomycetes</taxon>
        <taxon>Agaricomycetidae</taxon>
        <taxon>Boletales</taxon>
        <taxon>Suillineae</taxon>
        <taxon>Rhizopogonaceae</taxon>
        <taxon>Rhizopogon</taxon>
    </lineage>
</organism>
<dbReference type="OrthoDB" id="3219769at2759"/>
<dbReference type="Proteomes" id="UP000183567">
    <property type="component" value="Unassembled WGS sequence"/>
</dbReference>
<dbReference type="Gene3D" id="1.20.1280.50">
    <property type="match status" value="1"/>
</dbReference>
<evidence type="ECO:0000313" key="2">
    <source>
        <dbReference type="EMBL" id="OJA19536.1"/>
    </source>
</evidence>
<evidence type="ECO:0000313" key="3">
    <source>
        <dbReference type="Proteomes" id="UP000183567"/>
    </source>
</evidence>
<reference evidence="2 3" key="1">
    <citation type="submission" date="2016-03" db="EMBL/GenBank/DDBJ databases">
        <title>Comparative genomics of the ectomycorrhizal sister species Rhizopogon vinicolor and Rhizopogon vesiculosus (Basidiomycota: Boletales) reveals a divergence of the mating type B locus.</title>
        <authorList>
            <person name="Mujic A.B."/>
            <person name="Kuo A."/>
            <person name="Tritt A."/>
            <person name="Lipzen A."/>
            <person name="Chen C."/>
            <person name="Johnson J."/>
            <person name="Sharma A."/>
            <person name="Barry K."/>
            <person name="Grigoriev I.V."/>
            <person name="Spatafora J.W."/>
        </authorList>
    </citation>
    <scope>NUCLEOTIDE SEQUENCE [LARGE SCALE GENOMIC DNA]</scope>
    <source>
        <strain evidence="2 3">AM-OR11-056</strain>
    </source>
</reference>
<dbReference type="STRING" id="180088.A0A1J8R143"/>
<dbReference type="EMBL" id="LVVM01000990">
    <property type="protein sequence ID" value="OJA19536.1"/>
    <property type="molecule type" value="Genomic_DNA"/>
</dbReference>
<sequence length="498" mass="54820">MKERAPMELHGSPPSVPVTNATNTGSTVPSVAKSSLKDRRRAPKGKCSAHQESSSLASRLPSELLLIIFQEAVHCASSEGVRTEIAISHVSRPWRRLAVSTPRLWTRACISPAISATVLAAYVSRSSPLPLDIYVMEWRGDMMNPDDLHFEQAFKVMVVSIARWRSLIIVNTSDAYLTYLLPNLRNSGPFQFLEHVLIRGRGGYGGIYPFSSITVAPSLKVLEIEDLPLPENFPILDRYTKTSRLTTLCLRGSTGPFHAMTPSASFRALLISAPNLTVLSLHGDPVNFVREELAGSIPHLDTPNLNTLILRPGSRIVHFLPLMLEALRAPALRYYELVFPHSGSHGQRTADKLLEHGLPKFPLVETVRLQNASEPDTITTFVKAFPGASRVALGGLDILFFSCAFRTASTGAISLENTLWAQLQHLTLISPSCESLEAVCSWLQAVPEHERTIHTVAIEGHTSVSPSFLKLYQKLQSLVRVELYGVDPTARRQLASDS</sequence>
<name>A0A1J8R143_9AGAM</name>
<dbReference type="InterPro" id="IPR036047">
    <property type="entry name" value="F-box-like_dom_sf"/>
</dbReference>
<dbReference type="AlphaFoldDB" id="A0A1J8R143"/>
<accession>A0A1J8R143</accession>
<gene>
    <name evidence="2" type="ORF">AZE42_06600</name>
</gene>
<protein>
    <submittedName>
        <fullName evidence="2">Uncharacterized protein</fullName>
    </submittedName>
</protein>
<dbReference type="SUPFAM" id="SSF81383">
    <property type="entry name" value="F-box domain"/>
    <property type="match status" value="1"/>
</dbReference>
<proteinExistence type="predicted"/>
<feature type="compositionally biased region" description="Polar residues" evidence="1">
    <location>
        <begin position="17"/>
        <end position="33"/>
    </location>
</feature>
<evidence type="ECO:0000256" key="1">
    <source>
        <dbReference type="SAM" id="MobiDB-lite"/>
    </source>
</evidence>
<keyword evidence="3" id="KW-1185">Reference proteome</keyword>